<feature type="non-terminal residue" evidence="1">
    <location>
        <position position="1"/>
    </location>
</feature>
<dbReference type="AlphaFoldDB" id="A0A3B0UES5"/>
<name>A0A3B0UES5_9ZZZZ</name>
<proteinExistence type="predicted"/>
<sequence>FFPAFSLVANSGELDSPLKLIKIAFPQSINWRVEVKKATKQSARDAAKVRTQQKKVLRLVEMNL</sequence>
<protein>
    <submittedName>
        <fullName evidence="1">Uncharacterized protein</fullName>
    </submittedName>
</protein>
<accession>A0A3B0UES5</accession>
<organism evidence="1">
    <name type="scientific">hydrothermal vent metagenome</name>
    <dbReference type="NCBI Taxonomy" id="652676"/>
    <lineage>
        <taxon>unclassified sequences</taxon>
        <taxon>metagenomes</taxon>
        <taxon>ecological metagenomes</taxon>
    </lineage>
</organism>
<dbReference type="EMBL" id="UOES01000146">
    <property type="protein sequence ID" value="VAW26833.1"/>
    <property type="molecule type" value="Genomic_DNA"/>
</dbReference>
<gene>
    <name evidence="1" type="ORF">MNBD_BACTEROID06-592</name>
</gene>
<reference evidence="1" key="1">
    <citation type="submission" date="2018-06" db="EMBL/GenBank/DDBJ databases">
        <authorList>
            <person name="Zhirakovskaya E."/>
        </authorList>
    </citation>
    <scope>NUCLEOTIDE SEQUENCE</scope>
</reference>
<evidence type="ECO:0000313" key="1">
    <source>
        <dbReference type="EMBL" id="VAW26833.1"/>
    </source>
</evidence>